<organism evidence="2 3">
    <name type="scientific">Morchella conica CCBAS932</name>
    <dbReference type="NCBI Taxonomy" id="1392247"/>
    <lineage>
        <taxon>Eukaryota</taxon>
        <taxon>Fungi</taxon>
        <taxon>Dikarya</taxon>
        <taxon>Ascomycota</taxon>
        <taxon>Pezizomycotina</taxon>
        <taxon>Pezizomycetes</taxon>
        <taxon>Pezizales</taxon>
        <taxon>Morchellaceae</taxon>
        <taxon>Morchella</taxon>
    </lineage>
</organism>
<dbReference type="InParanoid" id="A0A3N4KC83"/>
<keyword evidence="1" id="KW-0732">Signal</keyword>
<name>A0A3N4KC83_9PEZI</name>
<dbReference type="Proteomes" id="UP000277580">
    <property type="component" value="Unassembled WGS sequence"/>
</dbReference>
<protein>
    <recommendedName>
        <fullName evidence="4">Secreted protein</fullName>
    </recommendedName>
</protein>
<keyword evidence="3" id="KW-1185">Reference proteome</keyword>
<reference evidence="2 3" key="1">
    <citation type="journal article" date="2018" name="Nat. Ecol. Evol.">
        <title>Pezizomycetes genomes reveal the molecular basis of ectomycorrhizal truffle lifestyle.</title>
        <authorList>
            <person name="Murat C."/>
            <person name="Payen T."/>
            <person name="Noel B."/>
            <person name="Kuo A."/>
            <person name="Morin E."/>
            <person name="Chen J."/>
            <person name="Kohler A."/>
            <person name="Krizsan K."/>
            <person name="Balestrini R."/>
            <person name="Da Silva C."/>
            <person name="Montanini B."/>
            <person name="Hainaut M."/>
            <person name="Levati E."/>
            <person name="Barry K.W."/>
            <person name="Belfiori B."/>
            <person name="Cichocki N."/>
            <person name="Clum A."/>
            <person name="Dockter R.B."/>
            <person name="Fauchery L."/>
            <person name="Guy J."/>
            <person name="Iotti M."/>
            <person name="Le Tacon F."/>
            <person name="Lindquist E.A."/>
            <person name="Lipzen A."/>
            <person name="Malagnac F."/>
            <person name="Mello A."/>
            <person name="Molinier V."/>
            <person name="Miyauchi S."/>
            <person name="Poulain J."/>
            <person name="Riccioni C."/>
            <person name="Rubini A."/>
            <person name="Sitrit Y."/>
            <person name="Splivallo R."/>
            <person name="Traeger S."/>
            <person name="Wang M."/>
            <person name="Zifcakova L."/>
            <person name="Wipf D."/>
            <person name="Zambonelli A."/>
            <person name="Paolocci F."/>
            <person name="Nowrousian M."/>
            <person name="Ottonello S."/>
            <person name="Baldrian P."/>
            <person name="Spatafora J.W."/>
            <person name="Henrissat B."/>
            <person name="Nagy L.G."/>
            <person name="Aury J.M."/>
            <person name="Wincker P."/>
            <person name="Grigoriev I.V."/>
            <person name="Bonfante P."/>
            <person name="Martin F.M."/>
        </authorList>
    </citation>
    <scope>NUCLEOTIDE SEQUENCE [LARGE SCALE GENOMIC DNA]</scope>
    <source>
        <strain evidence="2 3">CCBAS932</strain>
    </source>
</reference>
<feature type="chain" id="PRO_5018329206" description="Secreted protein" evidence="1">
    <location>
        <begin position="17"/>
        <end position="87"/>
    </location>
</feature>
<evidence type="ECO:0000256" key="1">
    <source>
        <dbReference type="SAM" id="SignalP"/>
    </source>
</evidence>
<feature type="signal peptide" evidence="1">
    <location>
        <begin position="1"/>
        <end position="16"/>
    </location>
</feature>
<dbReference type="AlphaFoldDB" id="A0A3N4KC83"/>
<accession>A0A3N4KC83</accession>
<evidence type="ECO:0000313" key="2">
    <source>
        <dbReference type="EMBL" id="RPB08113.1"/>
    </source>
</evidence>
<dbReference type="EMBL" id="ML119168">
    <property type="protein sequence ID" value="RPB08113.1"/>
    <property type="molecule type" value="Genomic_DNA"/>
</dbReference>
<evidence type="ECO:0000313" key="3">
    <source>
        <dbReference type="Proteomes" id="UP000277580"/>
    </source>
</evidence>
<sequence length="87" mass="9540">MLTTLLLLSQTGRITTYLCGLAASWLLQNATDLLSPILGPARLKALRYHHSLFNKSISPMLFLLKGLTTTTITTITATDLINPMVHC</sequence>
<proteinExistence type="predicted"/>
<gene>
    <name evidence="2" type="ORF">P167DRAFT_539551</name>
</gene>
<evidence type="ECO:0008006" key="4">
    <source>
        <dbReference type="Google" id="ProtNLM"/>
    </source>
</evidence>